<feature type="domain" description="Major facilitator superfamily (MFS) profile" evidence="6">
    <location>
        <begin position="11"/>
        <end position="387"/>
    </location>
</feature>
<keyword evidence="8" id="KW-1185">Reference proteome</keyword>
<feature type="transmembrane region" description="Helical" evidence="5">
    <location>
        <begin position="164"/>
        <end position="184"/>
    </location>
</feature>
<dbReference type="SUPFAM" id="SSF103473">
    <property type="entry name" value="MFS general substrate transporter"/>
    <property type="match status" value="1"/>
</dbReference>
<dbReference type="InterPro" id="IPR020846">
    <property type="entry name" value="MFS_dom"/>
</dbReference>
<dbReference type="InterPro" id="IPR052714">
    <property type="entry name" value="MFS_Exporter"/>
</dbReference>
<feature type="transmembrane region" description="Helical" evidence="5">
    <location>
        <begin position="100"/>
        <end position="122"/>
    </location>
</feature>
<feature type="transmembrane region" description="Helical" evidence="5">
    <location>
        <begin position="273"/>
        <end position="291"/>
    </location>
</feature>
<evidence type="ECO:0000256" key="3">
    <source>
        <dbReference type="ARBA" id="ARBA00022989"/>
    </source>
</evidence>
<dbReference type="CDD" id="cd17489">
    <property type="entry name" value="MFS_YfcJ_like"/>
    <property type="match status" value="1"/>
</dbReference>
<dbReference type="PRINTS" id="PR01035">
    <property type="entry name" value="TCRTETA"/>
</dbReference>
<reference evidence="7 8" key="1">
    <citation type="submission" date="2020-04" db="EMBL/GenBank/DDBJ databases">
        <authorList>
            <person name="Yoon J."/>
        </authorList>
    </citation>
    <scope>NUCLEOTIDE SEQUENCE [LARGE SCALE GENOMIC DNA]</scope>
    <source>
        <strain evidence="7 8">DJ-13</strain>
    </source>
</reference>
<feature type="transmembrane region" description="Helical" evidence="5">
    <location>
        <begin position="134"/>
        <end position="152"/>
    </location>
</feature>
<dbReference type="InterPro" id="IPR001958">
    <property type="entry name" value="Tet-R_TetA/multi-R_MdtG-like"/>
</dbReference>
<dbReference type="RefSeq" id="WP_168551161.1">
    <property type="nucleotide sequence ID" value="NZ_JAAWWL010000001.1"/>
</dbReference>
<evidence type="ECO:0000259" key="6">
    <source>
        <dbReference type="PROSITE" id="PS50850"/>
    </source>
</evidence>
<feature type="transmembrane region" description="Helical" evidence="5">
    <location>
        <begin position="205"/>
        <end position="224"/>
    </location>
</feature>
<keyword evidence="4 5" id="KW-0472">Membrane</keyword>
<evidence type="ECO:0000256" key="4">
    <source>
        <dbReference type="ARBA" id="ARBA00023136"/>
    </source>
</evidence>
<sequence length="387" mass="42080">MKKTHPIYNLRFGLLCLSSLLFSSSYNLLIPELPGYLSGLGGSNYIGLIIALFTLTAGLSRPFSGILTDKIGRIPVMLFGAVVCLVCGFLYPVLGSVAGFLFLRLLHGFSTGFTPTAIAAYVSDIVPANRWGEAFGVQGVFFTSGLALGPALGSTIKLYYSYDILFYSSSVMALLSMVFLFNLKETLIEKTRFEWRMLKISKTDIIAKEVFIPAFITFLAYFAFGMVLTLIPDWSDFLGFQNKGSFFVAFTIASLTIRFLAGSASDKLGRKVVVQVGLIILIAALLVMVFLQTRIGLLSAAITYGLSMGILSPALNAWTVDLSPENARGKGISTMFIALEAGIGLGALMSGWYYQNTFQNIPHTMLGCAFLAIVGLLFLNFRKANLT</sequence>
<name>A0ABX1GQ87_9FLAO</name>
<protein>
    <submittedName>
        <fullName evidence="7">MFS transporter</fullName>
    </submittedName>
</protein>
<keyword evidence="2 5" id="KW-0812">Transmembrane</keyword>
<feature type="transmembrane region" description="Helical" evidence="5">
    <location>
        <begin position="36"/>
        <end position="59"/>
    </location>
</feature>
<evidence type="ECO:0000256" key="1">
    <source>
        <dbReference type="ARBA" id="ARBA00004141"/>
    </source>
</evidence>
<evidence type="ECO:0000313" key="8">
    <source>
        <dbReference type="Proteomes" id="UP000718451"/>
    </source>
</evidence>
<dbReference type="InterPro" id="IPR036259">
    <property type="entry name" value="MFS_trans_sf"/>
</dbReference>
<dbReference type="Pfam" id="PF07690">
    <property type="entry name" value="MFS_1"/>
    <property type="match status" value="1"/>
</dbReference>
<dbReference type="InterPro" id="IPR011701">
    <property type="entry name" value="MFS"/>
</dbReference>
<feature type="transmembrane region" description="Helical" evidence="5">
    <location>
        <begin position="360"/>
        <end position="381"/>
    </location>
</feature>
<dbReference type="PROSITE" id="PS50850">
    <property type="entry name" value="MFS"/>
    <property type="match status" value="1"/>
</dbReference>
<evidence type="ECO:0000256" key="5">
    <source>
        <dbReference type="SAM" id="Phobius"/>
    </source>
</evidence>
<evidence type="ECO:0000256" key="2">
    <source>
        <dbReference type="ARBA" id="ARBA00022692"/>
    </source>
</evidence>
<dbReference type="Gene3D" id="1.20.1250.20">
    <property type="entry name" value="MFS general substrate transporter like domains"/>
    <property type="match status" value="1"/>
</dbReference>
<keyword evidence="3 5" id="KW-1133">Transmembrane helix</keyword>
<accession>A0ABX1GQ87</accession>
<feature type="transmembrane region" description="Helical" evidence="5">
    <location>
        <begin position="297"/>
        <end position="320"/>
    </location>
</feature>
<proteinExistence type="predicted"/>
<comment type="caution">
    <text evidence="7">The sequence shown here is derived from an EMBL/GenBank/DDBJ whole genome shotgun (WGS) entry which is preliminary data.</text>
</comment>
<dbReference type="PANTHER" id="PTHR23531:SF1">
    <property type="entry name" value="QUINOLENE RESISTANCE PROTEIN NORA"/>
    <property type="match status" value="1"/>
</dbReference>
<feature type="transmembrane region" description="Helical" evidence="5">
    <location>
        <begin position="332"/>
        <end position="354"/>
    </location>
</feature>
<feature type="transmembrane region" description="Helical" evidence="5">
    <location>
        <begin position="71"/>
        <end position="94"/>
    </location>
</feature>
<dbReference type="Proteomes" id="UP000718451">
    <property type="component" value="Unassembled WGS sequence"/>
</dbReference>
<dbReference type="PANTHER" id="PTHR23531">
    <property type="entry name" value="QUINOLENE RESISTANCE PROTEIN NORA"/>
    <property type="match status" value="1"/>
</dbReference>
<organism evidence="7 8">
    <name type="scientific">Croceivirga thetidis</name>
    <dbReference type="NCBI Taxonomy" id="2721623"/>
    <lineage>
        <taxon>Bacteria</taxon>
        <taxon>Pseudomonadati</taxon>
        <taxon>Bacteroidota</taxon>
        <taxon>Flavobacteriia</taxon>
        <taxon>Flavobacteriales</taxon>
        <taxon>Flavobacteriaceae</taxon>
        <taxon>Croceivirga</taxon>
    </lineage>
</organism>
<dbReference type="EMBL" id="JAAWWL010000001">
    <property type="protein sequence ID" value="NKI30957.1"/>
    <property type="molecule type" value="Genomic_DNA"/>
</dbReference>
<feature type="transmembrane region" description="Helical" evidence="5">
    <location>
        <begin position="12"/>
        <end position="30"/>
    </location>
</feature>
<evidence type="ECO:0000313" key="7">
    <source>
        <dbReference type="EMBL" id="NKI30957.1"/>
    </source>
</evidence>
<gene>
    <name evidence="7" type="ORF">HCU67_03315</name>
</gene>
<feature type="transmembrane region" description="Helical" evidence="5">
    <location>
        <begin position="244"/>
        <end position="261"/>
    </location>
</feature>
<comment type="subcellular location">
    <subcellularLocation>
        <location evidence="1">Membrane</location>
        <topology evidence="1">Multi-pass membrane protein</topology>
    </subcellularLocation>
</comment>